<evidence type="ECO:0000256" key="3">
    <source>
        <dbReference type="ARBA" id="ARBA00023285"/>
    </source>
</evidence>
<dbReference type="GO" id="GO:0050097">
    <property type="term" value="F:methylaspartate mutase activity"/>
    <property type="evidence" value="ECO:0007669"/>
    <property type="project" value="InterPro"/>
</dbReference>
<keyword evidence="1" id="KW-0846">Cobalamin</keyword>
<dbReference type="PATRIC" id="fig|299146.4.peg.1184"/>
<proteinExistence type="predicted"/>
<dbReference type="RefSeq" id="WP_091192128.1">
    <property type="nucleotide sequence ID" value="NZ_LT594324.1"/>
</dbReference>
<name>A0A1A8ZB57_9ACTN</name>
<dbReference type="InterPro" id="IPR006396">
    <property type="entry name" value="Glu_mut_E"/>
</dbReference>
<evidence type="ECO:0000256" key="1">
    <source>
        <dbReference type="ARBA" id="ARBA00022628"/>
    </source>
</evidence>
<dbReference type="GO" id="GO:0019670">
    <property type="term" value="P:anaerobic L-glutamate catabolic process"/>
    <property type="evidence" value="ECO:0007669"/>
    <property type="project" value="InterPro"/>
</dbReference>
<dbReference type="EMBL" id="LT594324">
    <property type="protein sequence ID" value="SBT41100.1"/>
    <property type="molecule type" value="Genomic_DNA"/>
</dbReference>
<accession>A0A1A8ZB57</accession>
<protein>
    <submittedName>
        <fullName evidence="4">Glutamate mutase subunit E</fullName>
    </submittedName>
</protein>
<evidence type="ECO:0000313" key="4">
    <source>
        <dbReference type="EMBL" id="SBT41100.1"/>
    </source>
</evidence>
<dbReference type="SUPFAM" id="SSF51703">
    <property type="entry name" value="Cobalamin (vitamin B12)-dependent enzymes"/>
    <property type="match status" value="1"/>
</dbReference>
<dbReference type="GO" id="GO:0031419">
    <property type="term" value="F:cobalamin binding"/>
    <property type="evidence" value="ECO:0007669"/>
    <property type="project" value="UniProtKB-KW"/>
</dbReference>
<gene>
    <name evidence="4" type="ORF">GA0070621_1143</name>
</gene>
<dbReference type="Gene3D" id="3.20.20.240">
    <property type="entry name" value="Methylmalonyl-CoA mutase"/>
    <property type="match status" value="1"/>
</dbReference>
<keyword evidence="2" id="KW-0413">Isomerase</keyword>
<evidence type="ECO:0000256" key="2">
    <source>
        <dbReference type="ARBA" id="ARBA00023235"/>
    </source>
</evidence>
<dbReference type="Proteomes" id="UP000198765">
    <property type="component" value="Chromosome I"/>
</dbReference>
<sequence length="467" mass="50826">MFGADDPCLGDIENEREQVIRAGGSTELDLSTARRYLDSLPRSRFASVAYGRERERPYIQPRGGFPGWDQQRALTLALREAGADFIPLTIDSYTRHNDYRTAAKLLAAGHSEGHDLLNGYPLVSHGPARTRALYEGVDAPVSLRHGTPDARLLAEVALASGITEIEGGALCYTLPYAKSYPVDRALVHWQYVDRLCALVGPADAPVHRESFGPLTATLVPPVTTVVVGLCELLLAAEQGVRSFAVSFGQTGSFEQDVAIARVLRRQAARLLARVGQPDVRVGVVYHQWMGAFPAEPSLAWQLIAVSAALSRLVGADKVVVKTPEEAIGVPRIESNVAAVRAVRYVLDMFPDAAPLSSEVIEEEDDLIDGEVTEVMDHVLHQATGSLLAAVHRCVVSGAIDVPFAPHQQNAGRLITDRGPGRRIRILSPGAVPLSTAHLRRERELLGARPDDRSLLWERLLRDVRILA</sequence>
<dbReference type="InterPro" id="IPR016176">
    <property type="entry name" value="Cbl-dep_enz_cat"/>
</dbReference>
<dbReference type="AlphaFoldDB" id="A0A1A8ZB57"/>
<keyword evidence="3" id="KW-0170">Cobalt</keyword>
<dbReference type="OrthoDB" id="5332339at2"/>
<keyword evidence="5" id="KW-1185">Reference proteome</keyword>
<dbReference type="Pfam" id="PF06368">
    <property type="entry name" value="Met_asp_mut_E"/>
    <property type="match status" value="1"/>
</dbReference>
<dbReference type="PIRSF" id="PIRSF001495">
    <property type="entry name" value="Met_asp_mut_epsi"/>
    <property type="match status" value="1"/>
</dbReference>
<organism evidence="4 5">
    <name type="scientific">Micromonospora narathiwatensis</name>
    <dbReference type="NCBI Taxonomy" id="299146"/>
    <lineage>
        <taxon>Bacteria</taxon>
        <taxon>Bacillati</taxon>
        <taxon>Actinomycetota</taxon>
        <taxon>Actinomycetes</taxon>
        <taxon>Micromonosporales</taxon>
        <taxon>Micromonosporaceae</taxon>
        <taxon>Micromonospora</taxon>
    </lineage>
</organism>
<evidence type="ECO:0000313" key="5">
    <source>
        <dbReference type="Proteomes" id="UP000198765"/>
    </source>
</evidence>
<reference evidence="4 5" key="1">
    <citation type="submission" date="2016-06" db="EMBL/GenBank/DDBJ databases">
        <authorList>
            <person name="Kjaerup R.B."/>
            <person name="Dalgaard T.S."/>
            <person name="Juul-Madsen H.R."/>
        </authorList>
    </citation>
    <scope>NUCLEOTIDE SEQUENCE [LARGE SCALE GENOMIC DNA]</scope>
    <source>
        <strain evidence="4 5">DSM 45248</strain>
    </source>
</reference>